<sequence length="424" mass="43151">MNRPGATVTGLGVVTPVGRKPAEFFDALLTGRSGLVRPPDGHPAAGWLESAGIAPAVDPLEVLPPKEGRCVDRFVLMALAAAEDALADSGIVVGRDVDPYRVAVVVSSGGAGLQTFEEQSHRRLERGRPGVSPYLLPGMLANMASARIAIRHGIRGYSSAVSTACAAGAQSIAEGLRLLRAGDADVVVCGGSESSLHPTIASAFANTRALASGWQDPAQASRPFDERRNGFVLGEGAAVLVLERTDFAAARGATGYADLIGWGATTDAHHPTSPRPDGEGAAACVRRAIDDAGLAPGDIDHVNAHGTGTKLGDRAETAALHTVFGDTGPAVSSVKGNTGHLLGASGAVEAVATVLSVAHGVLPPTANLDAPAPDCELDHVRAAPRHTRVRAALSNSFAFGGHNISLLFGPAGTAAPRVPEGDTP</sequence>
<keyword evidence="2 4" id="KW-0808">Transferase</keyword>
<dbReference type="PANTHER" id="PTHR11712:SF336">
    <property type="entry name" value="3-OXOACYL-[ACYL-CARRIER-PROTEIN] SYNTHASE, MITOCHONDRIAL"/>
    <property type="match status" value="1"/>
</dbReference>
<dbReference type="Pfam" id="PF02801">
    <property type="entry name" value="Ketoacyl-synt_C"/>
    <property type="match status" value="1"/>
</dbReference>
<dbReference type="InterPro" id="IPR016039">
    <property type="entry name" value="Thiolase-like"/>
</dbReference>
<evidence type="ECO:0000256" key="2">
    <source>
        <dbReference type="ARBA" id="ARBA00022679"/>
    </source>
</evidence>
<dbReference type="RefSeq" id="WP_271312471.1">
    <property type="nucleotide sequence ID" value="NZ_JAAGKO020000001.1"/>
</dbReference>
<dbReference type="SUPFAM" id="SSF53901">
    <property type="entry name" value="Thiolase-like"/>
    <property type="match status" value="2"/>
</dbReference>
<evidence type="ECO:0000259" key="5">
    <source>
        <dbReference type="PROSITE" id="PS52004"/>
    </source>
</evidence>
<dbReference type="EMBL" id="JAAGKO020000001">
    <property type="protein sequence ID" value="MDI5961240.1"/>
    <property type="molecule type" value="Genomic_DNA"/>
</dbReference>
<dbReference type="InterPro" id="IPR014030">
    <property type="entry name" value="Ketoacyl_synth_N"/>
</dbReference>
<keyword evidence="3 7" id="KW-0012">Acyltransferase</keyword>
<dbReference type="PANTHER" id="PTHR11712">
    <property type="entry name" value="POLYKETIDE SYNTHASE-RELATED"/>
    <property type="match status" value="1"/>
</dbReference>
<accession>A0AA90H5Z4</accession>
<organism evidence="7">
    <name type="scientific">Streptantibioticus silvisoli</name>
    <dbReference type="NCBI Taxonomy" id="2705255"/>
    <lineage>
        <taxon>Bacteria</taxon>
        <taxon>Bacillati</taxon>
        <taxon>Actinomycetota</taxon>
        <taxon>Actinomycetes</taxon>
        <taxon>Kitasatosporales</taxon>
        <taxon>Streptomycetaceae</taxon>
        <taxon>Streptantibioticus</taxon>
    </lineage>
</organism>
<keyword evidence="8" id="KW-1185">Reference proteome</keyword>
<proteinExistence type="inferred from homology"/>
<feature type="domain" description="Ketosynthase family 3 (KS3)" evidence="5">
    <location>
        <begin position="3"/>
        <end position="410"/>
    </location>
</feature>
<dbReference type="InterPro" id="IPR000794">
    <property type="entry name" value="Beta-ketoacyl_synthase"/>
</dbReference>
<evidence type="ECO:0000256" key="4">
    <source>
        <dbReference type="RuleBase" id="RU003694"/>
    </source>
</evidence>
<reference evidence="7 8" key="1">
    <citation type="submission" date="2023-05" db="EMBL/GenBank/DDBJ databases">
        <title>Streptantibioticus silvisoli sp. nov., acidotolerant actinomycetes 1 from pine litter.</title>
        <authorList>
            <person name="Swiecimska M."/>
            <person name="Golinska P."/>
            <person name="Sangal V."/>
            <person name="Wachnowicz B."/>
            <person name="Goodfellow M."/>
        </authorList>
    </citation>
    <scope>NUCLEOTIDE SEQUENCE</scope>
    <source>
        <strain evidence="7">SL13</strain>
        <strain evidence="6 8">SL54</strain>
    </source>
</reference>
<dbReference type="EMBL" id="JABXJJ020000019">
    <property type="protein sequence ID" value="MDI5971042.1"/>
    <property type="molecule type" value="Genomic_DNA"/>
</dbReference>
<dbReference type="SMART" id="SM00825">
    <property type="entry name" value="PKS_KS"/>
    <property type="match status" value="1"/>
</dbReference>
<evidence type="ECO:0000256" key="3">
    <source>
        <dbReference type="ARBA" id="ARBA00023315"/>
    </source>
</evidence>
<dbReference type="AlphaFoldDB" id="A0AA90H5Z4"/>
<dbReference type="GO" id="GO:0004315">
    <property type="term" value="F:3-oxoacyl-[acyl-carrier-protein] synthase activity"/>
    <property type="evidence" value="ECO:0007669"/>
    <property type="project" value="InterPro"/>
</dbReference>
<dbReference type="Proteomes" id="UP001156398">
    <property type="component" value="Unassembled WGS sequence"/>
</dbReference>
<comment type="similarity">
    <text evidence="1 4">Belongs to the thiolase-like superfamily. Beta-ketoacyl-ACP synthases family.</text>
</comment>
<dbReference type="InterPro" id="IPR020841">
    <property type="entry name" value="PKS_Beta-ketoAc_synthase_dom"/>
</dbReference>
<gene>
    <name evidence="6" type="ORF">POF43_000615</name>
    <name evidence="7" type="ORF">POF50_017110</name>
</gene>
<comment type="caution">
    <text evidence="7">The sequence shown here is derived from an EMBL/GenBank/DDBJ whole genome shotgun (WGS) entry which is preliminary data.</text>
</comment>
<dbReference type="GO" id="GO:0006633">
    <property type="term" value="P:fatty acid biosynthetic process"/>
    <property type="evidence" value="ECO:0007669"/>
    <property type="project" value="InterPro"/>
</dbReference>
<dbReference type="PROSITE" id="PS52004">
    <property type="entry name" value="KS3_2"/>
    <property type="match status" value="1"/>
</dbReference>
<evidence type="ECO:0000313" key="6">
    <source>
        <dbReference type="EMBL" id="MDI5961240.1"/>
    </source>
</evidence>
<protein>
    <submittedName>
        <fullName evidence="7">Beta-ketoacyl-[acyl-carrier-protein] synthase family protein</fullName>
        <ecNumber evidence="7">2.3.1.-</ecNumber>
    </submittedName>
</protein>
<dbReference type="NCBIfam" id="NF005589">
    <property type="entry name" value="PRK07314.1"/>
    <property type="match status" value="1"/>
</dbReference>
<evidence type="ECO:0000313" key="8">
    <source>
        <dbReference type="Proteomes" id="UP001156398"/>
    </source>
</evidence>
<dbReference type="InterPro" id="IPR018201">
    <property type="entry name" value="Ketoacyl_synth_AS"/>
</dbReference>
<evidence type="ECO:0000313" key="7">
    <source>
        <dbReference type="EMBL" id="MDI5971042.1"/>
    </source>
</evidence>
<evidence type="ECO:0000256" key="1">
    <source>
        <dbReference type="ARBA" id="ARBA00008467"/>
    </source>
</evidence>
<dbReference type="PROSITE" id="PS00606">
    <property type="entry name" value="KS3_1"/>
    <property type="match status" value="1"/>
</dbReference>
<dbReference type="InterPro" id="IPR014031">
    <property type="entry name" value="Ketoacyl_synth_C"/>
</dbReference>
<dbReference type="EC" id="2.3.1.-" evidence="7"/>
<dbReference type="FunFam" id="3.40.47.10:FF:000029">
    <property type="entry name" value="3-oxoacyl-[acyl-carrier-protein] synthase 1"/>
    <property type="match status" value="1"/>
</dbReference>
<name>A0AA90H5Z4_9ACTN</name>
<dbReference type="Pfam" id="PF00109">
    <property type="entry name" value="ketoacyl-synt"/>
    <property type="match status" value="1"/>
</dbReference>
<dbReference type="CDD" id="cd00834">
    <property type="entry name" value="KAS_I_II"/>
    <property type="match status" value="1"/>
</dbReference>
<dbReference type="Gene3D" id="3.40.47.10">
    <property type="match status" value="1"/>
</dbReference>